<sequence>MREKFDFAAYQLNALLQQTISDKIYFSEITNWHTSHPYLRLNYYNRVQMSQCLGIYVGLNPDYLSTFTNIIEIGTYNGGLTSWLFDNLKEGGKLISYDIDGTINHTGRTDIDFRVDDCFADQPFKDIIELIQSEGRTLVLCDGGDKPKEFNQFSKYLKPGDVIMAHDYCVDAKHWKEITDYWQWPYEFDTTYEMIKDAVIENNLRPYKNDEMNFLLWTSYIKQ</sequence>
<proteinExistence type="predicted"/>
<evidence type="ECO:0008006" key="2">
    <source>
        <dbReference type="Google" id="ProtNLM"/>
    </source>
</evidence>
<dbReference type="Gene3D" id="3.40.50.150">
    <property type="entry name" value="Vaccinia Virus protein VP39"/>
    <property type="match status" value="1"/>
</dbReference>
<name>A0A6J5SKX2_9CAUD</name>
<accession>A0A6J5SKX2</accession>
<dbReference type="EMBL" id="LR797423">
    <property type="protein sequence ID" value="CAB4215379.1"/>
    <property type="molecule type" value="Genomic_DNA"/>
</dbReference>
<gene>
    <name evidence="1" type="ORF">UFOVP1475_11</name>
</gene>
<protein>
    <recommendedName>
        <fullName evidence="2">Methyltransferase domain containing protein</fullName>
    </recommendedName>
</protein>
<evidence type="ECO:0000313" key="1">
    <source>
        <dbReference type="EMBL" id="CAB4215379.1"/>
    </source>
</evidence>
<dbReference type="SUPFAM" id="SSF53335">
    <property type="entry name" value="S-adenosyl-L-methionine-dependent methyltransferases"/>
    <property type="match status" value="1"/>
</dbReference>
<organism evidence="1">
    <name type="scientific">uncultured Caudovirales phage</name>
    <dbReference type="NCBI Taxonomy" id="2100421"/>
    <lineage>
        <taxon>Viruses</taxon>
        <taxon>Duplodnaviria</taxon>
        <taxon>Heunggongvirae</taxon>
        <taxon>Uroviricota</taxon>
        <taxon>Caudoviricetes</taxon>
        <taxon>Peduoviridae</taxon>
        <taxon>Maltschvirus</taxon>
        <taxon>Maltschvirus maltsch</taxon>
    </lineage>
</organism>
<reference evidence="1" key="1">
    <citation type="submission" date="2020-05" db="EMBL/GenBank/DDBJ databases">
        <authorList>
            <person name="Chiriac C."/>
            <person name="Salcher M."/>
            <person name="Ghai R."/>
            <person name="Kavagutti S V."/>
        </authorList>
    </citation>
    <scope>NUCLEOTIDE SEQUENCE</scope>
</reference>
<dbReference type="InterPro" id="IPR029063">
    <property type="entry name" value="SAM-dependent_MTases_sf"/>
</dbReference>